<dbReference type="GO" id="GO:0005615">
    <property type="term" value="C:extracellular space"/>
    <property type="evidence" value="ECO:0007669"/>
    <property type="project" value="TreeGrafter"/>
</dbReference>
<dbReference type="Pfam" id="PF12974">
    <property type="entry name" value="Phosphonate-bd"/>
    <property type="match status" value="1"/>
</dbReference>
<dbReference type="InterPro" id="IPR001156">
    <property type="entry name" value="Transferrin-like_dom"/>
</dbReference>
<dbReference type="GO" id="GO:0055037">
    <property type="term" value="C:recycling endosome"/>
    <property type="evidence" value="ECO:0007669"/>
    <property type="project" value="TreeGrafter"/>
</dbReference>
<dbReference type="PANTHER" id="PTHR11485">
    <property type="entry name" value="TRANSFERRIN"/>
    <property type="match status" value="1"/>
</dbReference>
<dbReference type="PROSITE" id="PS51257">
    <property type="entry name" value="PROKAR_LIPOPROTEIN"/>
    <property type="match status" value="1"/>
</dbReference>
<dbReference type="Gene3D" id="3.40.190.10">
    <property type="entry name" value="Periplasmic binding protein-like II"/>
    <property type="match status" value="1"/>
</dbReference>
<dbReference type="PRINTS" id="PR00422">
    <property type="entry name" value="TRANSFERRIN"/>
</dbReference>
<accession>A0A381XA27</accession>
<dbReference type="PROSITE" id="PS51408">
    <property type="entry name" value="TRANSFERRIN_LIKE_4"/>
    <property type="match status" value="1"/>
</dbReference>
<dbReference type="PANTHER" id="PTHR11485:SF29">
    <property type="entry name" value="TRANSFERRIN 2"/>
    <property type="match status" value="1"/>
</dbReference>
<evidence type="ECO:0000259" key="1">
    <source>
        <dbReference type="PROSITE" id="PS51408"/>
    </source>
</evidence>
<feature type="domain" description="Transferrin-like" evidence="1">
    <location>
        <begin position="31"/>
        <end position="325"/>
    </location>
</feature>
<evidence type="ECO:0000313" key="2">
    <source>
        <dbReference type="EMBL" id="SVA61584.1"/>
    </source>
</evidence>
<dbReference type="GO" id="GO:0006826">
    <property type="term" value="P:iron ion transport"/>
    <property type="evidence" value="ECO:0007669"/>
    <property type="project" value="TreeGrafter"/>
</dbReference>
<gene>
    <name evidence="2" type="ORF">METZ01_LOCUS114438</name>
</gene>
<name>A0A381XA27_9ZZZZ</name>
<dbReference type="GO" id="GO:0005769">
    <property type="term" value="C:early endosome"/>
    <property type="evidence" value="ECO:0007669"/>
    <property type="project" value="TreeGrafter"/>
</dbReference>
<dbReference type="SMART" id="SM00094">
    <property type="entry name" value="TR_FER"/>
    <property type="match status" value="1"/>
</dbReference>
<dbReference type="AlphaFoldDB" id="A0A381XA27"/>
<dbReference type="SUPFAM" id="SSF53850">
    <property type="entry name" value="Periplasmic binding protein-like II"/>
    <property type="match status" value="1"/>
</dbReference>
<sequence>MNTNKNIASLIIGLLICTTLTGCLSGDDDIIRIAFKTQDDYDDPDTNPQRLADFISQQTGMDVEIYPIASDVAAIEALRFGHADIAILDGGAAWMAWQQHGFDAILADQKSDGSTYYLASAWVLEDSDIQSLDDLEGMDSCHTGWLKSAGMLMPMGYMIGQGMVEVSGDEEDINSLRTTIENHFGNASIPSSGDPYYGYSGAFRCMTEGMGDVAFAKTTSFEDHCEGNDWCLDRSDYRMLQPVFGKVPSHPIMVNREMIDDEKADAITNAFLALNSDLDGHYILESVLNTPGISQVNTEEHLGSYSEAISSIPGIAAYFEGKYAN</sequence>
<reference evidence="2" key="1">
    <citation type="submission" date="2018-05" db="EMBL/GenBank/DDBJ databases">
        <authorList>
            <person name="Lanie J.A."/>
            <person name="Ng W.-L."/>
            <person name="Kazmierczak K.M."/>
            <person name="Andrzejewski T.M."/>
            <person name="Davidsen T.M."/>
            <person name="Wayne K.J."/>
            <person name="Tettelin H."/>
            <person name="Glass J.I."/>
            <person name="Rusch D."/>
            <person name="Podicherti R."/>
            <person name="Tsui H.-C.T."/>
            <person name="Winkler M.E."/>
        </authorList>
    </citation>
    <scope>NUCLEOTIDE SEQUENCE</scope>
</reference>
<dbReference type="EMBL" id="UINC01014442">
    <property type="protein sequence ID" value="SVA61584.1"/>
    <property type="molecule type" value="Genomic_DNA"/>
</dbReference>
<dbReference type="GO" id="GO:0005886">
    <property type="term" value="C:plasma membrane"/>
    <property type="evidence" value="ECO:0007669"/>
    <property type="project" value="TreeGrafter"/>
</dbReference>
<proteinExistence type="predicted"/>
<organism evidence="2">
    <name type="scientific">marine metagenome</name>
    <dbReference type="NCBI Taxonomy" id="408172"/>
    <lineage>
        <taxon>unclassified sequences</taxon>
        <taxon>metagenomes</taxon>
        <taxon>ecological metagenomes</taxon>
    </lineage>
</organism>
<protein>
    <recommendedName>
        <fullName evidence="1">Transferrin-like domain-containing protein</fullName>
    </recommendedName>
</protein>